<dbReference type="PANTHER" id="PTHR31286:SF167">
    <property type="entry name" value="OS09G0268800 PROTEIN"/>
    <property type="match status" value="1"/>
</dbReference>
<dbReference type="PANTHER" id="PTHR31286">
    <property type="entry name" value="GLYCINE-RICH CELL WALL STRUCTURAL PROTEIN 1.8-LIKE"/>
    <property type="match status" value="1"/>
</dbReference>
<evidence type="ECO:0000313" key="4">
    <source>
        <dbReference type="EMBL" id="KAJ8434317.1"/>
    </source>
</evidence>
<dbReference type="InterPro" id="IPR040256">
    <property type="entry name" value="At4g02000-like"/>
</dbReference>
<keyword evidence="5" id="KW-1185">Reference proteome</keyword>
<keyword evidence="1" id="KW-0479">Metal-binding</keyword>
<dbReference type="SUPFAM" id="SSF56219">
    <property type="entry name" value="DNase I-like"/>
    <property type="match status" value="1"/>
</dbReference>
<feature type="coiled-coil region" evidence="2">
    <location>
        <begin position="7"/>
        <end position="34"/>
    </location>
</feature>
<keyword evidence="1" id="KW-0863">Zinc-finger</keyword>
<dbReference type="AlphaFoldDB" id="A0A9Q1K0C2"/>
<evidence type="ECO:0000256" key="1">
    <source>
        <dbReference type="PROSITE-ProRule" id="PRU00047"/>
    </source>
</evidence>
<reference evidence="4" key="1">
    <citation type="submission" date="2022-04" db="EMBL/GenBank/DDBJ databases">
        <title>Carnegiea gigantea Genome sequencing and assembly v2.</title>
        <authorList>
            <person name="Copetti D."/>
            <person name="Sanderson M.J."/>
            <person name="Burquez A."/>
            <person name="Wojciechowski M.F."/>
        </authorList>
    </citation>
    <scope>NUCLEOTIDE SEQUENCE</scope>
    <source>
        <strain evidence="4">SGP5-SGP5p</strain>
        <tissue evidence="4">Aerial part</tissue>
    </source>
</reference>
<keyword evidence="1" id="KW-0862">Zinc</keyword>
<dbReference type="GO" id="GO:0008270">
    <property type="term" value="F:zinc ion binding"/>
    <property type="evidence" value="ECO:0007669"/>
    <property type="project" value="UniProtKB-KW"/>
</dbReference>
<evidence type="ECO:0000259" key="3">
    <source>
        <dbReference type="PROSITE" id="PS50158"/>
    </source>
</evidence>
<dbReference type="Gene3D" id="3.60.10.10">
    <property type="entry name" value="Endonuclease/exonuclease/phosphatase"/>
    <property type="match status" value="1"/>
</dbReference>
<dbReference type="InterPro" id="IPR025836">
    <property type="entry name" value="Zn_knuckle_CX2CX4HX4C"/>
</dbReference>
<proteinExistence type="predicted"/>
<protein>
    <recommendedName>
        <fullName evidence="3">CCHC-type domain-containing protein</fullName>
    </recommendedName>
</protein>
<dbReference type="InterPro" id="IPR036691">
    <property type="entry name" value="Endo/exonu/phosph_ase_sf"/>
</dbReference>
<name>A0A9Q1K0C2_9CARY</name>
<dbReference type="Pfam" id="PF14111">
    <property type="entry name" value="DUF4283"/>
    <property type="match status" value="1"/>
</dbReference>
<comment type="caution">
    <text evidence="4">The sequence shown here is derived from an EMBL/GenBank/DDBJ whole genome shotgun (WGS) entry which is preliminary data.</text>
</comment>
<dbReference type="Proteomes" id="UP001153076">
    <property type="component" value="Unassembled WGS sequence"/>
</dbReference>
<dbReference type="PROSITE" id="PS50158">
    <property type="entry name" value="ZF_CCHC"/>
    <property type="match status" value="1"/>
</dbReference>
<dbReference type="Pfam" id="PF14392">
    <property type="entry name" value="zf-CCHC_4"/>
    <property type="match status" value="1"/>
</dbReference>
<dbReference type="GO" id="GO:0003676">
    <property type="term" value="F:nucleic acid binding"/>
    <property type="evidence" value="ECO:0007669"/>
    <property type="project" value="InterPro"/>
</dbReference>
<evidence type="ECO:0000256" key="2">
    <source>
        <dbReference type="SAM" id="Coils"/>
    </source>
</evidence>
<dbReference type="InterPro" id="IPR025558">
    <property type="entry name" value="DUF4283"/>
</dbReference>
<evidence type="ECO:0000313" key="5">
    <source>
        <dbReference type="Proteomes" id="UP001153076"/>
    </source>
</evidence>
<keyword evidence="2" id="KW-0175">Coiled coil</keyword>
<dbReference type="InterPro" id="IPR001878">
    <property type="entry name" value="Znf_CCHC"/>
</dbReference>
<gene>
    <name evidence="4" type="ORF">Cgig2_009942</name>
</gene>
<dbReference type="EMBL" id="JAKOGI010000487">
    <property type="protein sequence ID" value="KAJ8434317.1"/>
    <property type="molecule type" value="Genomic_DNA"/>
</dbReference>
<feature type="domain" description="CCHC-type" evidence="3">
    <location>
        <begin position="206"/>
        <end position="219"/>
    </location>
</feature>
<dbReference type="OrthoDB" id="1701901at2759"/>
<sequence length="476" mass="53396">MASEIVEKCEKLKLTAEQEEIVELEEEVDDEKVEQIALSLIGKLHTTNSFNVGGMKSTFKNVCKPARGLVIKELDRNLFIFQFFSKADKDFVLKEGPWAFDRNTLLLNELTGFEKYSEVVFETVRYWVKVYDVPAIKQTKPFAECLASTIGSFVSVDDDNLIGVDKSLNFVANININKPLRRGVRVKVNGQPLWFNIKYVRLSNFCYACGKLGHTYKGCDLFDESVLESALPHGPKLRASPIKSKGRERQLYQAFKETRKGKKSKAKLVFNGPSETQSIPDAAGTPDELSEAVLMNIDEAQVVNRGKLRIVNPKAVKEGAKTNEAEVTEQPCRGLGKAQAVKDLHSLLKRLRPSLVFLRETKLSSAEMLGVINNFGAFTGVAVDSRERSGPLAMLWKIDLNVMFLSSAFNHIDVATKWKSSDNERRFTGIYGFPETQNKLKTCELISDLYHHSNLPWLIGGDLNEILYNFEKGGGP</sequence>
<organism evidence="4 5">
    <name type="scientific">Carnegiea gigantea</name>
    <dbReference type="NCBI Taxonomy" id="171969"/>
    <lineage>
        <taxon>Eukaryota</taxon>
        <taxon>Viridiplantae</taxon>
        <taxon>Streptophyta</taxon>
        <taxon>Embryophyta</taxon>
        <taxon>Tracheophyta</taxon>
        <taxon>Spermatophyta</taxon>
        <taxon>Magnoliopsida</taxon>
        <taxon>eudicotyledons</taxon>
        <taxon>Gunneridae</taxon>
        <taxon>Pentapetalae</taxon>
        <taxon>Caryophyllales</taxon>
        <taxon>Cactineae</taxon>
        <taxon>Cactaceae</taxon>
        <taxon>Cactoideae</taxon>
        <taxon>Echinocereeae</taxon>
        <taxon>Carnegiea</taxon>
    </lineage>
</organism>
<accession>A0A9Q1K0C2</accession>